<sequence length="227" mass="22404">MLLASVVQTATGMGFGLLAGPLVLLVQPALVPGPLLVGTLAALLPVVWRERAALELTAMRGAVLASVPGVVAGLLLLQVINGRLLGITVALVVLLACGAALAGVRLPGGRRALAVAGFAAGTLSTVAATPGPPLVVTYRAPTPAAQRANLSVFFVGTTLLSLGVLLAGGELTGGGLAAGAGLVPFVLVGFLLAGPLRRRLALAAMRRAALVLCLLSGAALLVRSLAG</sequence>
<gene>
    <name evidence="9" type="ORF">QOZ88_04940</name>
</gene>
<evidence type="ECO:0000256" key="5">
    <source>
        <dbReference type="ARBA" id="ARBA00022692"/>
    </source>
</evidence>
<name>A0ABT9IA39_9ACTN</name>
<evidence type="ECO:0000256" key="3">
    <source>
        <dbReference type="ARBA" id="ARBA00022448"/>
    </source>
</evidence>
<dbReference type="InterPro" id="IPR002781">
    <property type="entry name" value="TM_pro_TauE-like"/>
</dbReference>
<keyword evidence="10" id="KW-1185">Reference proteome</keyword>
<keyword evidence="5 8" id="KW-0812">Transmembrane</keyword>
<dbReference type="Proteomes" id="UP001233673">
    <property type="component" value="Unassembled WGS sequence"/>
</dbReference>
<feature type="transmembrane region" description="Helical" evidence="8">
    <location>
        <begin position="60"/>
        <end position="80"/>
    </location>
</feature>
<protein>
    <recommendedName>
        <fullName evidence="8">Probable membrane transporter protein</fullName>
    </recommendedName>
</protein>
<accession>A0ABT9IA39</accession>
<keyword evidence="4 8" id="KW-1003">Cell membrane</keyword>
<evidence type="ECO:0000256" key="7">
    <source>
        <dbReference type="ARBA" id="ARBA00023136"/>
    </source>
</evidence>
<feature type="transmembrane region" description="Helical" evidence="8">
    <location>
        <begin position="148"/>
        <end position="169"/>
    </location>
</feature>
<evidence type="ECO:0000256" key="6">
    <source>
        <dbReference type="ARBA" id="ARBA00022989"/>
    </source>
</evidence>
<comment type="caution">
    <text evidence="9">The sequence shown here is derived from an EMBL/GenBank/DDBJ whole genome shotgun (WGS) entry which is preliminary data.</text>
</comment>
<comment type="subcellular location">
    <subcellularLocation>
        <location evidence="1 8">Cell membrane</location>
        <topology evidence="1 8">Multi-pass membrane protein</topology>
    </subcellularLocation>
</comment>
<feature type="transmembrane region" description="Helical" evidence="8">
    <location>
        <begin position="29"/>
        <end position="48"/>
    </location>
</feature>
<proteinExistence type="inferred from homology"/>
<feature type="transmembrane region" description="Helical" evidence="8">
    <location>
        <begin position="86"/>
        <end position="104"/>
    </location>
</feature>
<feature type="transmembrane region" description="Helical" evidence="8">
    <location>
        <begin position="208"/>
        <end position="226"/>
    </location>
</feature>
<evidence type="ECO:0000256" key="8">
    <source>
        <dbReference type="RuleBase" id="RU363041"/>
    </source>
</evidence>
<evidence type="ECO:0000256" key="4">
    <source>
        <dbReference type="ARBA" id="ARBA00022475"/>
    </source>
</evidence>
<organism evidence="9 10">
    <name type="scientific">Blastococcus carthaginiensis</name>
    <dbReference type="NCBI Taxonomy" id="3050034"/>
    <lineage>
        <taxon>Bacteria</taxon>
        <taxon>Bacillati</taxon>
        <taxon>Actinomycetota</taxon>
        <taxon>Actinomycetes</taxon>
        <taxon>Geodermatophilales</taxon>
        <taxon>Geodermatophilaceae</taxon>
        <taxon>Blastococcus</taxon>
    </lineage>
</organism>
<keyword evidence="3" id="KW-0813">Transport</keyword>
<dbReference type="Pfam" id="PF01925">
    <property type="entry name" value="TauE"/>
    <property type="match status" value="1"/>
</dbReference>
<dbReference type="PANTHER" id="PTHR30269">
    <property type="entry name" value="TRANSMEMBRANE PROTEIN YFCA"/>
    <property type="match status" value="1"/>
</dbReference>
<evidence type="ECO:0000256" key="1">
    <source>
        <dbReference type="ARBA" id="ARBA00004651"/>
    </source>
</evidence>
<comment type="similarity">
    <text evidence="2 8">Belongs to the 4-toluene sulfonate uptake permease (TSUP) (TC 2.A.102) family.</text>
</comment>
<dbReference type="RefSeq" id="WP_305998682.1">
    <property type="nucleotide sequence ID" value="NZ_JASNFN010000003.1"/>
</dbReference>
<keyword evidence="7 8" id="KW-0472">Membrane</keyword>
<evidence type="ECO:0000313" key="9">
    <source>
        <dbReference type="EMBL" id="MDP5181975.1"/>
    </source>
</evidence>
<keyword evidence="6 8" id="KW-1133">Transmembrane helix</keyword>
<reference evidence="10" key="1">
    <citation type="submission" date="2023-05" db="EMBL/GenBank/DDBJ databases">
        <title>Draft genome of Pseudofrankia sp. BMG5.37.</title>
        <authorList>
            <person name="Gtari M."/>
            <person name="Ghodhbane F."/>
            <person name="Sbissi I."/>
        </authorList>
    </citation>
    <scope>NUCLEOTIDE SEQUENCE [LARGE SCALE GENOMIC DNA]</scope>
    <source>
        <strain evidence="10">BMG 814</strain>
    </source>
</reference>
<feature type="transmembrane region" description="Helical" evidence="8">
    <location>
        <begin position="175"/>
        <end position="196"/>
    </location>
</feature>
<evidence type="ECO:0000313" key="10">
    <source>
        <dbReference type="Proteomes" id="UP001233673"/>
    </source>
</evidence>
<dbReference type="PANTHER" id="PTHR30269:SF37">
    <property type="entry name" value="MEMBRANE TRANSPORTER PROTEIN"/>
    <property type="match status" value="1"/>
</dbReference>
<evidence type="ECO:0000256" key="2">
    <source>
        <dbReference type="ARBA" id="ARBA00009142"/>
    </source>
</evidence>
<dbReference type="EMBL" id="JASNFN010000003">
    <property type="protein sequence ID" value="MDP5181975.1"/>
    <property type="molecule type" value="Genomic_DNA"/>
</dbReference>
<dbReference type="InterPro" id="IPR052017">
    <property type="entry name" value="TSUP"/>
</dbReference>